<dbReference type="PROSITE" id="PS51257">
    <property type="entry name" value="PROKAR_LIPOPROTEIN"/>
    <property type="match status" value="1"/>
</dbReference>
<comment type="caution">
    <text evidence="4">The sequence shown here is derived from an EMBL/GenBank/DDBJ whole genome shotgun (WGS) entry which is preliminary data.</text>
</comment>
<keyword evidence="5" id="KW-1185">Reference proteome</keyword>
<evidence type="ECO:0000313" key="5">
    <source>
        <dbReference type="Proteomes" id="UP001595974"/>
    </source>
</evidence>
<organism evidence="4 5">
    <name type="scientific">Thauera sinica</name>
    <dbReference type="NCBI Taxonomy" id="2665146"/>
    <lineage>
        <taxon>Bacteria</taxon>
        <taxon>Pseudomonadati</taxon>
        <taxon>Pseudomonadota</taxon>
        <taxon>Betaproteobacteria</taxon>
        <taxon>Rhodocyclales</taxon>
        <taxon>Zoogloeaceae</taxon>
        <taxon>Thauera</taxon>
    </lineage>
</organism>
<protein>
    <recommendedName>
        <fullName evidence="6">Lipoprotein</fullName>
    </recommendedName>
</protein>
<evidence type="ECO:0000256" key="3">
    <source>
        <dbReference type="SAM" id="SignalP"/>
    </source>
</evidence>
<evidence type="ECO:0000256" key="1">
    <source>
        <dbReference type="SAM" id="Coils"/>
    </source>
</evidence>
<gene>
    <name evidence="4" type="ORF">ACFPTN_01775</name>
</gene>
<evidence type="ECO:0000256" key="2">
    <source>
        <dbReference type="SAM" id="MobiDB-lite"/>
    </source>
</evidence>
<reference evidence="5" key="1">
    <citation type="journal article" date="2019" name="Int. J. Syst. Evol. Microbiol.">
        <title>The Global Catalogue of Microorganisms (GCM) 10K type strain sequencing project: providing services to taxonomists for standard genome sequencing and annotation.</title>
        <authorList>
            <consortium name="The Broad Institute Genomics Platform"/>
            <consortium name="The Broad Institute Genome Sequencing Center for Infectious Disease"/>
            <person name="Wu L."/>
            <person name="Ma J."/>
        </authorList>
    </citation>
    <scope>NUCLEOTIDE SEQUENCE [LARGE SCALE GENOMIC DNA]</scope>
    <source>
        <strain evidence="5">SHR3</strain>
    </source>
</reference>
<evidence type="ECO:0000313" key="4">
    <source>
        <dbReference type="EMBL" id="MFC5768094.1"/>
    </source>
</evidence>
<feature type="coiled-coil region" evidence="1">
    <location>
        <begin position="139"/>
        <end position="180"/>
    </location>
</feature>
<sequence>MRIDRFAPGTVARQRATCAAAALLLAAGCTAIPPAPEAAPVRDEGDAASHVLAFHRGIQPLAAADLARERRQLGTERTAQSKMQSALLALHPRSLNLSRARTLLESVLAAQDAEAQPLHDLARLLLEQVNERLRLDALNERLAQQLDRSAAQLELSTRQQEEMRARADALQRKLDALAEIERNLSAPLPAATSPATASPTEERRTPP</sequence>
<feature type="signal peptide" evidence="3">
    <location>
        <begin position="1"/>
        <end position="31"/>
    </location>
</feature>
<keyword evidence="1" id="KW-0175">Coiled coil</keyword>
<name>A0ABW1ALQ2_9RHOO</name>
<dbReference type="RefSeq" id="WP_198363123.1">
    <property type="nucleotide sequence ID" value="NZ_JBHSOG010000007.1"/>
</dbReference>
<dbReference type="EMBL" id="JBHSOG010000007">
    <property type="protein sequence ID" value="MFC5768094.1"/>
    <property type="molecule type" value="Genomic_DNA"/>
</dbReference>
<feature type="chain" id="PRO_5045181505" description="Lipoprotein" evidence="3">
    <location>
        <begin position="32"/>
        <end position="207"/>
    </location>
</feature>
<keyword evidence="3" id="KW-0732">Signal</keyword>
<feature type="compositionally biased region" description="Low complexity" evidence="2">
    <location>
        <begin position="184"/>
        <end position="199"/>
    </location>
</feature>
<proteinExistence type="predicted"/>
<evidence type="ECO:0008006" key="6">
    <source>
        <dbReference type="Google" id="ProtNLM"/>
    </source>
</evidence>
<feature type="region of interest" description="Disordered" evidence="2">
    <location>
        <begin position="183"/>
        <end position="207"/>
    </location>
</feature>
<accession>A0ABW1ALQ2</accession>
<dbReference type="Proteomes" id="UP001595974">
    <property type="component" value="Unassembled WGS sequence"/>
</dbReference>